<dbReference type="PANTHER" id="PTHR46337:SF1">
    <property type="entry name" value="RCC1-LIKE G EXCHANGING FACTOR-LIKE PROTEIN"/>
    <property type="match status" value="1"/>
</dbReference>
<dbReference type="OrthoDB" id="70707at2759"/>
<dbReference type="OMA" id="GSFCMAL"/>
<keyword evidence="3" id="KW-1185">Reference proteome</keyword>
<dbReference type="GO" id="GO:0070131">
    <property type="term" value="P:positive regulation of mitochondrial translation"/>
    <property type="evidence" value="ECO:0007669"/>
    <property type="project" value="TreeGrafter"/>
</dbReference>
<feature type="repeat" description="RCC1" evidence="1">
    <location>
        <begin position="234"/>
        <end position="286"/>
    </location>
</feature>
<feature type="repeat" description="RCC1" evidence="1">
    <location>
        <begin position="63"/>
        <end position="120"/>
    </location>
</feature>
<dbReference type="PRINTS" id="PR00633">
    <property type="entry name" value="RCCNDNSATION"/>
</dbReference>
<protein>
    <submittedName>
        <fullName evidence="2">Uncharacterized protein</fullName>
    </submittedName>
</protein>
<dbReference type="KEGG" id="clec:106661628"/>
<dbReference type="GO" id="GO:0005743">
    <property type="term" value="C:mitochondrial inner membrane"/>
    <property type="evidence" value="ECO:0007669"/>
    <property type="project" value="TreeGrafter"/>
</dbReference>
<evidence type="ECO:0000256" key="1">
    <source>
        <dbReference type="PROSITE-ProRule" id="PRU00235"/>
    </source>
</evidence>
<dbReference type="PROSITE" id="PS00626">
    <property type="entry name" value="RCC1_2"/>
    <property type="match status" value="1"/>
</dbReference>
<dbReference type="InterPro" id="IPR053035">
    <property type="entry name" value="Mitochondrial_GEF_domain"/>
</dbReference>
<sequence>MITERRFINKKSCLKRFLKINVIKMTECVLRRISFLVKDVCKVRCYASFIPLPEPVSSKKKKCRMYSFGLAELGALGIENSDNKLMKKYVAKPVRISFAEKNVVTRVACGHGFTAIGVDSDDRIKLYGTGLATEGQIGERSDKIVDRPVPIDLGLRDETTRIISLSAGRAHVAVVTDKEGVFLLGNNSYGQCGQEPEFDSNGVCVTLNHIKNLDGMNVDAVCCGQDHTIFLAQGNVYACGWGADGQMGQCSTKNLSTPKIISGDLCFEKVLKVTGCADTVLALTEKGEIFGWGSSECAQLSNEHDIQQINLPKMLECVQSMCGKIIDVAAGGSFCIVLNEHHEVFVWGYGILGGGPKLEKTSKPFKIPVTLFGNNEFDRLAKPMSVHCGLSHFAVINSNRHVFTWGKNRHGCLGIGQTRDQYFPYKVALSGLAKQISCGFDHTVILADPII</sequence>
<organism evidence="2 3">
    <name type="scientific">Cimex lectularius</name>
    <name type="common">Bed bug</name>
    <name type="synonym">Acanthia lectularia</name>
    <dbReference type="NCBI Taxonomy" id="79782"/>
    <lineage>
        <taxon>Eukaryota</taxon>
        <taxon>Metazoa</taxon>
        <taxon>Ecdysozoa</taxon>
        <taxon>Arthropoda</taxon>
        <taxon>Hexapoda</taxon>
        <taxon>Insecta</taxon>
        <taxon>Pterygota</taxon>
        <taxon>Neoptera</taxon>
        <taxon>Paraneoptera</taxon>
        <taxon>Hemiptera</taxon>
        <taxon>Heteroptera</taxon>
        <taxon>Panheteroptera</taxon>
        <taxon>Cimicomorpha</taxon>
        <taxon>Cimicidae</taxon>
        <taxon>Cimex</taxon>
    </lineage>
</organism>
<dbReference type="GO" id="GO:0005085">
    <property type="term" value="F:guanyl-nucleotide exchange factor activity"/>
    <property type="evidence" value="ECO:0007669"/>
    <property type="project" value="TreeGrafter"/>
</dbReference>
<dbReference type="Pfam" id="PF00415">
    <property type="entry name" value="RCC1"/>
    <property type="match status" value="5"/>
</dbReference>
<dbReference type="EnsemblMetazoa" id="XM_014385159.2">
    <property type="protein sequence ID" value="XP_014240645.1"/>
    <property type="gene ID" value="LOC106661628"/>
</dbReference>
<gene>
    <name evidence="2" type="primary">106661628</name>
</gene>
<feature type="repeat" description="RCC1" evidence="1">
    <location>
        <begin position="124"/>
        <end position="178"/>
    </location>
</feature>
<evidence type="ECO:0000313" key="3">
    <source>
        <dbReference type="Proteomes" id="UP000494040"/>
    </source>
</evidence>
<dbReference type="GO" id="GO:0019843">
    <property type="term" value="F:rRNA binding"/>
    <property type="evidence" value="ECO:0007669"/>
    <property type="project" value="TreeGrafter"/>
</dbReference>
<accession>A0A8I6TD17</accession>
<dbReference type="InterPro" id="IPR000408">
    <property type="entry name" value="Reg_chr_condens"/>
</dbReference>
<proteinExistence type="predicted"/>
<name>A0A8I6TD17_CIMLE</name>
<dbReference type="PANTHER" id="PTHR46337">
    <property type="entry name" value="RCC1-LIKE G EXCHANGING FACTOR-LIKE PROTEIN"/>
    <property type="match status" value="1"/>
</dbReference>
<dbReference type="Gene3D" id="2.130.10.30">
    <property type="entry name" value="Regulator of chromosome condensation 1/beta-lactamase-inhibitor protein II"/>
    <property type="match status" value="2"/>
</dbReference>
<dbReference type="Proteomes" id="UP000494040">
    <property type="component" value="Unassembled WGS sequence"/>
</dbReference>
<feature type="repeat" description="RCC1" evidence="1">
    <location>
        <begin position="179"/>
        <end position="234"/>
    </location>
</feature>
<dbReference type="InterPro" id="IPR009091">
    <property type="entry name" value="RCC1/BLIP-II"/>
</dbReference>
<feature type="repeat" description="RCC1" evidence="1">
    <location>
        <begin position="287"/>
        <end position="341"/>
    </location>
</feature>
<dbReference type="AlphaFoldDB" id="A0A8I6TD17"/>
<dbReference type="PROSITE" id="PS50012">
    <property type="entry name" value="RCC1_3"/>
    <property type="match status" value="6"/>
</dbReference>
<reference evidence="2" key="1">
    <citation type="submission" date="2022-01" db="UniProtKB">
        <authorList>
            <consortium name="EnsemblMetazoa"/>
        </authorList>
    </citation>
    <scope>IDENTIFICATION</scope>
</reference>
<feature type="repeat" description="RCC1" evidence="1">
    <location>
        <begin position="400"/>
        <end position="449"/>
    </location>
</feature>
<evidence type="ECO:0000313" key="2">
    <source>
        <dbReference type="EnsemblMetazoa" id="XP_014240645.1"/>
    </source>
</evidence>
<dbReference type="SUPFAM" id="SSF50985">
    <property type="entry name" value="RCC1/BLIP-II"/>
    <property type="match status" value="1"/>
</dbReference>